<dbReference type="Proteomes" id="UP001652623">
    <property type="component" value="Chromosome 1"/>
</dbReference>
<dbReference type="SMART" id="SM00367">
    <property type="entry name" value="LRR_CC"/>
    <property type="match status" value="3"/>
</dbReference>
<evidence type="ECO:0000313" key="2">
    <source>
        <dbReference type="Proteomes" id="UP001652623"/>
    </source>
</evidence>
<dbReference type="InterPro" id="IPR006553">
    <property type="entry name" value="Leu-rich_rpt_Cys-con_subtyp"/>
</dbReference>
<keyword evidence="2" id="KW-1185">Reference proteome</keyword>
<dbReference type="PANTHER" id="PTHR13318">
    <property type="entry name" value="PARTNER OF PAIRED, ISOFORM B-RELATED"/>
    <property type="match status" value="1"/>
</dbReference>
<dbReference type="GeneID" id="107404539"/>
<dbReference type="CDD" id="cd22159">
    <property type="entry name" value="F-box_AtTIR1-like"/>
    <property type="match status" value="1"/>
</dbReference>
<dbReference type="Gene3D" id="3.80.10.10">
    <property type="entry name" value="Ribonuclease Inhibitor"/>
    <property type="match status" value="2"/>
</dbReference>
<dbReference type="InterPro" id="IPR032675">
    <property type="entry name" value="LRR_dom_sf"/>
</dbReference>
<proteinExistence type="predicted"/>
<dbReference type="PANTHER" id="PTHR13318:SF253">
    <property type="entry name" value="COI1 F-BOX DOMAIN-CONTAINING PROTEIN"/>
    <property type="match status" value="1"/>
</dbReference>
<sequence length="728" mass="80956">MVLVCPSVYLILVLEKKFMHATMSRSSPRNNFHIHDLPDVILSNIFKLVADTRTRNAMSLVCLKWVALERATRTSITLRGNIRHLFLLPTCFRAVTNLDLSFISPWGHPLLESSPNAVLLAQLFGRAFPSIVSLTIYVRTPTTLHLLAPQWPNLRHIKLVRWHQRSSSPLGSDFFPLLQHCSLLSSLDLSQFYCWTEDLPPALEAHPQVAASLCHLNILTHSSVEGFKSHELLAITAACPNLRRLLATCLFDHRFNGFVGHETLLALASNCPGLSLLHLADSASTYRDRTDSDDEGYTPEDARISHATLGALFAALPLLEELVLDVCHNVRSTGLSLELLASKCPRLKSLKLRHFHGIYNEINSQPGGIALCRGLESLSVYNSADLTDSGLIAISLGCPRLAKFEVYGCQEITEMGMRILASNLQKTLIDVRISSCKNFDALCSLKALQPIEDLIQRLHIDGAREGLQQSDEESGCSNQPVGFKKFRTEEQNFMGEESFLKKRLKCHSVGDSCYSQSSGGDGDPISSKAWGKLKYLSLRFAVGELMTPLALVGLEDCPVLEEIQIKIEGDCRNQPRPHMAAFGLSSLMCFPRLSKMQLDCGGATGYALTAPSGHADLSVWERFVLNGIGSLKLVELDYRPPQDTDVNHRSLSLPAAGLLAECKILRKLFIHGTANEHLMMFLLKILTLRDVQLREDYYPAPENDSSTDMRVDSCNRFEDALNSRWIPD</sequence>
<organism evidence="2 3">
    <name type="scientific">Ziziphus jujuba</name>
    <name type="common">Chinese jujube</name>
    <name type="synonym">Ziziphus sativa</name>
    <dbReference type="NCBI Taxonomy" id="326968"/>
    <lineage>
        <taxon>Eukaryota</taxon>
        <taxon>Viridiplantae</taxon>
        <taxon>Streptophyta</taxon>
        <taxon>Embryophyta</taxon>
        <taxon>Tracheophyta</taxon>
        <taxon>Spermatophyta</taxon>
        <taxon>Magnoliopsida</taxon>
        <taxon>eudicotyledons</taxon>
        <taxon>Gunneridae</taxon>
        <taxon>Pentapetalae</taxon>
        <taxon>rosids</taxon>
        <taxon>fabids</taxon>
        <taxon>Rosales</taxon>
        <taxon>Rhamnaceae</taxon>
        <taxon>Paliureae</taxon>
        <taxon>Ziziphus</taxon>
    </lineage>
</organism>
<dbReference type="Pfam" id="PF18511">
    <property type="entry name" value="F-box_5"/>
    <property type="match status" value="1"/>
</dbReference>
<dbReference type="Gene3D" id="1.20.1280.50">
    <property type="match status" value="1"/>
</dbReference>
<dbReference type="RefSeq" id="XP_060669896.1">
    <property type="nucleotide sequence ID" value="XM_060813913.1"/>
</dbReference>
<dbReference type="SUPFAM" id="SSF52047">
    <property type="entry name" value="RNI-like"/>
    <property type="match status" value="1"/>
</dbReference>
<protein>
    <submittedName>
        <fullName evidence="3">F-box/LRR-repeat MAX2 homolog A</fullName>
    </submittedName>
</protein>
<evidence type="ECO:0000259" key="1">
    <source>
        <dbReference type="Pfam" id="PF18511"/>
    </source>
</evidence>
<accession>A0ABM3ZZJ2</accession>
<name>A0ABM3ZZJ2_ZIZJJ</name>
<feature type="domain" description="COI1 F-box" evidence="1">
    <location>
        <begin position="37"/>
        <end position="74"/>
    </location>
</feature>
<gene>
    <name evidence="3" type="primary">LOC107404539</name>
</gene>
<reference evidence="3" key="1">
    <citation type="submission" date="2025-08" db="UniProtKB">
        <authorList>
            <consortium name="RefSeq"/>
        </authorList>
    </citation>
    <scope>IDENTIFICATION</scope>
    <source>
        <tissue evidence="3">Seedling</tissue>
    </source>
</reference>
<dbReference type="InterPro" id="IPR041567">
    <property type="entry name" value="COI1_F-box"/>
</dbReference>
<evidence type="ECO:0000313" key="3">
    <source>
        <dbReference type="RefSeq" id="XP_060669896.1"/>
    </source>
</evidence>